<evidence type="ECO:0000313" key="4">
    <source>
        <dbReference type="Proteomes" id="UP000007110"/>
    </source>
</evidence>
<protein>
    <submittedName>
        <fullName evidence="3">Uncharacterized protein</fullName>
    </submittedName>
</protein>
<dbReference type="KEGG" id="spu:115920514"/>
<dbReference type="EnsemblMetazoa" id="XM_011680595">
    <property type="protein sequence ID" value="XP_011678897"/>
    <property type="gene ID" value="LOC105445164"/>
</dbReference>
<evidence type="ECO:0000256" key="1">
    <source>
        <dbReference type="SAM" id="Coils"/>
    </source>
</evidence>
<dbReference type="GeneID" id="115920514"/>
<feature type="compositionally biased region" description="Basic and acidic residues" evidence="2">
    <location>
        <begin position="107"/>
        <end position="119"/>
    </location>
</feature>
<organism evidence="3 4">
    <name type="scientific">Strongylocentrotus purpuratus</name>
    <name type="common">Purple sea urchin</name>
    <dbReference type="NCBI Taxonomy" id="7668"/>
    <lineage>
        <taxon>Eukaryota</taxon>
        <taxon>Metazoa</taxon>
        <taxon>Echinodermata</taxon>
        <taxon>Eleutherozoa</taxon>
        <taxon>Echinozoa</taxon>
        <taxon>Echinoidea</taxon>
        <taxon>Euechinoidea</taxon>
        <taxon>Echinacea</taxon>
        <taxon>Camarodonta</taxon>
        <taxon>Echinidea</taxon>
        <taxon>Strongylocentrotidae</taxon>
        <taxon>Strongylocentrotus</taxon>
    </lineage>
</organism>
<evidence type="ECO:0000313" key="3">
    <source>
        <dbReference type="EnsemblMetazoa" id="XP_030832207"/>
    </source>
</evidence>
<dbReference type="AlphaFoldDB" id="A0A7M7N949"/>
<dbReference type="InParanoid" id="A0A7M7N949"/>
<sequence>MENRDLPQENGQSPLADFVTRNYEEQREARQRVGEAHEDQRVDAFLQRALSESKRMDAEVNKAERRQNELYSELGQDKMHSWIMEHASEVTVTLPCAGEGTPIDTEDVNKPSDKADVIR</sequence>
<reference evidence="3" key="2">
    <citation type="submission" date="2021-01" db="UniProtKB">
        <authorList>
            <consortium name="EnsemblMetazoa"/>
        </authorList>
    </citation>
    <scope>IDENTIFICATION</scope>
</reference>
<dbReference type="KEGG" id="spu:105445164"/>
<keyword evidence="4" id="KW-1185">Reference proteome</keyword>
<feature type="coiled-coil region" evidence="1">
    <location>
        <begin position="46"/>
        <end position="73"/>
    </location>
</feature>
<evidence type="ECO:0000256" key="2">
    <source>
        <dbReference type="SAM" id="MobiDB-lite"/>
    </source>
</evidence>
<name>A0A7M7N949_STRPU</name>
<proteinExistence type="predicted"/>
<feature type="region of interest" description="Disordered" evidence="2">
    <location>
        <begin position="1"/>
        <end position="38"/>
    </location>
</feature>
<accession>A0A7M7N949</accession>
<reference evidence="4" key="1">
    <citation type="submission" date="2015-02" db="EMBL/GenBank/DDBJ databases">
        <title>Genome sequencing for Strongylocentrotus purpuratus.</title>
        <authorList>
            <person name="Murali S."/>
            <person name="Liu Y."/>
            <person name="Vee V."/>
            <person name="English A."/>
            <person name="Wang M."/>
            <person name="Skinner E."/>
            <person name="Han Y."/>
            <person name="Muzny D.M."/>
            <person name="Worley K.C."/>
            <person name="Gibbs R.A."/>
        </authorList>
    </citation>
    <scope>NUCLEOTIDE SEQUENCE</scope>
</reference>
<dbReference type="OMA" id="QNFMERA"/>
<feature type="compositionally biased region" description="Basic and acidic residues" evidence="2">
    <location>
        <begin position="22"/>
        <end position="38"/>
    </location>
</feature>
<dbReference type="RefSeq" id="XP_030832207.1">
    <property type="nucleotide sequence ID" value="XM_030976347.1"/>
</dbReference>
<dbReference type="GeneID" id="105445164"/>
<dbReference type="RefSeq" id="XP_011678897.1">
    <property type="nucleotide sequence ID" value="XM_011680595.2"/>
</dbReference>
<dbReference type="Proteomes" id="UP000007110">
    <property type="component" value="Unassembled WGS sequence"/>
</dbReference>
<feature type="region of interest" description="Disordered" evidence="2">
    <location>
        <begin position="96"/>
        <end position="119"/>
    </location>
</feature>
<keyword evidence="1" id="KW-0175">Coiled coil</keyword>
<dbReference type="OrthoDB" id="5957937at2759"/>
<dbReference type="EnsemblMetazoa" id="XM_030976347">
    <property type="protein sequence ID" value="XP_030832207"/>
    <property type="gene ID" value="LOC115920514"/>
</dbReference>